<evidence type="ECO:0000313" key="2">
    <source>
        <dbReference type="Proteomes" id="UP000316598"/>
    </source>
</evidence>
<dbReference type="Proteomes" id="UP000316598">
    <property type="component" value="Unassembled WGS sequence"/>
</dbReference>
<evidence type="ECO:0000313" key="1">
    <source>
        <dbReference type="EMBL" id="TWT50972.1"/>
    </source>
</evidence>
<accession>A0A5C5WMF1</accession>
<dbReference type="AlphaFoldDB" id="A0A5C5WMF1"/>
<protein>
    <submittedName>
        <fullName evidence="1">Uncharacterized protein</fullName>
    </submittedName>
</protein>
<dbReference type="RefSeq" id="WP_146516095.1">
    <property type="nucleotide sequence ID" value="NZ_SJPI01000002.1"/>
</dbReference>
<organism evidence="1 2">
    <name type="scientific">Rubripirellula amarantea</name>
    <dbReference type="NCBI Taxonomy" id="2527999"/>
    <lineage>
        <taxon>Bacteria</taxon>
        <taxon>Pseudomonadati</taxon>
        <taxon>Planctomycetota</taxon>
        <taxon>Planctomycetia</taxon>
        <taxon>Pirellulales</taxon>
        <taxon>Pirellulaceae</taxon>
        <taxon>Rubripirellula</taxon>
    </lineage>
</organism>
<proteinExistence type="predicted"/>
<dbReference type="EMBL" id="SJPI01000002">
    <property type="protein sequence ID" value="TWT50972.1"/>
    <property type="molecule type" value="Genomic_DNA"/>
</dbReference>
<keyword evidence="2" id="KW-1185">Reference proteome</keyword>
<name>A0A5C5WMF1_9BACT</name>
<sequence length="100" mass="11139">MSERESTSDPIVDLARQLLSLNSQAVSIYSPIVEQIVTQQSTDRSLIESTLDGLLGFAGTEDGLALFKKLCRYYWDLGPLATASYISAFREMWDEESLDA</sequence>
<gene>
    <name evidence="1" type="ORF">Pla22_37150</name>
</gene>
<comment type="caution">
    <text evidence="1">The sequence shown here is derived from an EMBL/GenBank/DDBJ whole genome shotgun (WGS) entry which is preliminary data.</text>
</comment>
<reference evidence="1 2" key="1">
    <citation type="submission" date="2019-02" db="EMBL/GenBank/DDBJ databases">
        <title>Deep-cultivation of Planctomycetes and their phenomic and genomic characterization uncovers novel biology.</title>
        <authorList>
            <person name="Wiegand S."/>
            <person name="Jogler M."/>
            <person name="Boedeker C."/>
            <person name="Pinto D."/>
            <person name="Vollmers J."/>
            <person name="Rivas-Marin E."/>
            <person name="Kohn T."/>
            <person name="Peeters S.H."/>
            <person name="Heuer A."/>
            <person name="Rast P."/>
            <person name="Oberbeckmann S."/>
            <person name="Bunk B."/>
            <person name="Jeske O."/>
            <person name="Meyerdierks A."/>
            <person name="Storesund J.E."/>
            <person name="Kallscheuer N."/>
            <person name="Luecker S."/>
            <person name="Lage O.M."/>
            <person name="Pohl T."/>
            <person name="Merkel B.J."/>
            <person name="Hornburger P."/>
            <person name="Mueller R.-W."/>
            <person name="Bruemmer F."/>
            <person name="Labrenz M."/>
            <person name="Spormann A.M."/>
            <person name="Op Den Camp H."/>
            <person name="Overmann J."/>
            <person name="Amann R."/>
            <person name="Jetten M.S.M."/>
            <person name="Mascher T."/>
            <person name="Medema M.H."/>
            <person name="Devos D.P."/>
            <person name="Kaster A.-K."/>
            <person name="Ovreas L."/>
            <person name="Rohde M."/>
            <person name="Galperin M.Y."/>
            <person name="Jogler C."/>
        </authorList>
    </citation>
    <scope>NUCLEOTIDE SEQUENCE [LARGE SCALE GENOMIC DNA]</scope>
    <source>
        <strain evidence="1 2">Pla22</strain>
    </source>
</reference>
<dbReference type="OrthoDB" id="1986024at2"/>